<sequence length="121" mass="14400">MRVVESFKSISKKIKEFIVSMANELNEIVTIFKREIDNKIILFLILNDVFRVFYKIPLINVRVIILDQELYKDIDKVNRLSFSTNKGYLILPLLVDIFKEIFDEIKSFDILFYGDLTKRCK</sequence>
<keyword evidence="3" id="KW-1185">Reference proteome</keyword>
<dbReference type="Gramene" id="Pp3c19_11510V3.1">
    <property type="protein sequence ID" value="Pp3c19_11510V3.1"/>
    <property type="gene ID" value="Pp3c19_11510"/>
</dbReference>
<accession>A0A2K1IY43</accession>
<reference evidence="1 3" key="1">
    <citation type="journal article" date="2008" name="Science">
        <title>The Physcomitrella genome reveals evolutionary insights into the conquest of land by plants.</title>
        <authorList>
            <person name="Rensing S."/>
            <person name="Lang D."/>
            <person name="Zimmer A."/>
            <person name="Terry A."/>
            <person name="Salamov A."/>
            <person name="Shapiro H."/>
            <person name="Nishiyama T."/>
            <person name="Perroud P.-F."/>
            <person name="Lindquist E."/>
            <person name="Kamisugi Y."/>
            <person name="Tanahashi T."/>
            <person name="Sakakibara K."/>
            <person name="Fujita T."/>
            <person name="Oishi K."/>
            <person name="Shin-I T."/>
            <person name="Kuroki Y."/>
            <person name="Toyoda A."/>
            <person name="Suzuki Y."/>
            <person name="Hashimoto A."/>
            <person name="Yamaguchi K."/>
            <person name="Sugano A."/>
            <person name="Kohara Y."/>
            <person name="Fujiyama A."/>
            <person name="Anterola A."/>
            <person name="Aoki S."/>
            <person name="Ashton N."/>
            <person name="Barbazuk W.B."/>
            <person name="Barker E."/>
            <person name="Bennetzen J."/>
            <person name="Bezanilla M."/>
            <person name="Blankenship R."/>
            <person name="Cho S.H."/>
            <person name="Dutcher S."/>
            <person name="Estelle M."/>
            <person name="Fawcett J.A."/>
            <person name="Gundlach H."/>
            <person name="Hanada K."/>
            <person name="Heyl A."/>
            <person name="Hicks K.A."/>
            <person name="Hugh J."/>
            <person name="Lohr M."/>
            <person name="Mayer K."/>
            <person name="Melkozernov A."/>
            <person name="Murata T."/>
            <person name="Nelson D."/>
            <person name="Pils B."/>
            <person name="Prigge M."/>
            <person name="Reiss B."/>
            <person name="Renner T."/>
            <person name="Rombauts S."/>
            <person name="Rushton P."/>
            <person name="Sanderfoot A."/>
            <person name="Schween G."/>
            <person name="Shiu S.-H."/>
            <person name="Stueber K."/>
            <person name="Theodoulou F.L."/>
            <person name="Tu H."/>
            <person name="Van de Peer Y."/>
            <person name="Verrier P.J."/>
            <person name="Waters E."/>
            <person name="Wood A."/>
            <person name="Yang L."/>
            <person name="Cove D."/>
            <person name="Cuming A."/>
            <person name="Hasebe M."/>
            <person name="Lucas S."/>
            <person name="Mishler D.B."/>
            <person name="Reski R."/>
            <person name="Grigoriev I."/>
            <person name="Quatrano R.S."/>
            <person name="Boore J.L."/>
        </authorList>
    </citation>
    <scope>NUCLEOTIDE SEQUENCE [LARGE SCALE GENOMIC DNA]</scope>
    <source>
        <strain evidence="2 3">cv. Gransden 2004</strain>
    </source>
</reference>
<evidence type="ECO:0000313" key="1">
    <source>
        <dbReference type="EMBL" id="PNR34188.1"/>
    </source>
</evidence>
<dbReference type="STRING" id="3218.A0A2K1IY43"/>
<dbReference type="InterPro" id="IPR002043">
    <property type="entry name" value="UDG_fam1"/>
</dbReference>
<organism evidence="1">
    <name type="scientific">Physcomitrium patens</name>
    <name type="common">Spreading-leaved earth moss</name>
    <name type="synonym">Physcomitrella patens</name>
    <dbReference type="NCBI Taxonomy" id="3218"/>
    <lineage>
        <taxon>Eukaryota</taxon>
        <taxon>Viridiplantae</taxon>
        <taxon>Streptophyta</taxon>
        <taxon>Embryophyta</taxon>
        <taxon>Bryophyta</taxon>
        <taxon>Bryophytina</taxon>
        <taxon>Bryopsida</taxon>
        <taxon>Funariidae</taxon>
        <taxon>Funariales</taxon>
        <taxon>Funariaceae</taxon>
        <taxon>Physcomitrium</taxon>
    </lineage>
</organism>
<dbReference type="GO" id="GO:0004844">
    <property type="term" value="F:uracil DNA N-glycosylase activity"/>
    <property type="evidence" value="ECO:0000318"/>
    <property type="project" value="GO_Central"/>
</dbReference>
<dbReference type="AlphaFoldDB" id="A0A2K1IY43"/>
<dbReference type="GO" id="GO:0005634">
    <property type="term" value="C:nucleus"/>
    <property type="evidence" value="ECO:0000318"/>
    <property type="project" value="GO_Central"/>
</dbReference>
<dbReference type="EMBL" id="ABEU02000019">
    <property type="protein sequence ID" value="PNR34188.1"/>
    <property type="molecule type" value="Genomic_DNA"/>
</dbReference>
<dbReference type="PANTHER" id="PTHR11264:SF0">
    <property type="entry name" value="URACIL-DNA GLYCOSYLASE"/>
    <property type="match status" value="1"/>
</dbReference>
<protein>
    <submittedName>
        <fullName evidence="1 2">Uncharacterized protein</fullName>
    </submittedName>
</protein>
<gene>
    <name evidence="1" type="ORF">PHYPA_024005</name>
</gene>
<dbReference type="GO" id="GO:0005739">
    <property type="term" value="C:mitochondrion"/>
    <property type="evidence" value="ECO:0000318"/>
    <property type="project" value="GO_Central"/>
</dbReference>
<evidence type="ECO:0000313" key="3">
    <source>
        <dbReference type="Proteomes" id="UP000006727"/>
    </source>
</evidence>
<dbReference type="PANTHER" id="PTHR11264">
    <property type="entry name" value="URACIL-DNA GLYCOSYLASE"/>
    <property type="match status" value="1"/>
</dbReference>
<proteinExistence type="predicted"/>
<reference evidence="1 3" key="2">
    <citation type="journal article" date="2018" name="Plant J.">
        <title>The Physcomitrella patens chromosome-scale assembly reveals moss genome structure and evolution.</title>
        <authorList>
            <person name="Lang D."/>
            <person name="Ullrich K.K."/>
            <person name="Murat F."/>
            <person name="Fuchs J."/>
            <person name="Jenkins J."/>
            <person name="Haas F.B."/>
            <person name="Piednoel M."/>
            <person name="Gundlach H."/>
            <person name="Van Bel M."/>
            <person name="Meyberg R."/>
            <person name="Vives C."/>
            <person name="Morata J."/>
            <person name="Symeonidi A."/>
            <person name="Hiss M."/>
            <person name="Muchero W."/>
            <person name="Kamisugi Y."/>
            <person name="Saleh O."/>
            <person name="Blanc G."/>
            <person name="Decker E.L."/>
            <person name="van Gessel N."/>
            <person name="Grimwood J."/>
            <person name="Hayes R.D."/>
            <person name="Graham S.W."/>
            <person name="Gunter L.E."/>
            <person name="McDaniel S.F."/>
            <person name="Hoernstein S.N.W."/>
            <person name="Larsson A."/>
            <person name="Li F.W."/>
            <person name="Perroud P.F."/>
            <person name="Phillips J."/>
            <person name="Ranjan P."/>
            <person name="Rokshar D.S."/>
            <person name="Rothfels C.J."/>
            <person name="Schneider L."/>
            <person name="Shu S."/>
            <person name="Stevenson D.W."/>
            <person name="Thummler F."/>
            <person name="Tillich M."/>
            <person name="Villarreal Aguilar J.C."/>
            <person name="Widiez T."/>
            <person name="Wong G.K."/>
            <person name="Wymore A."/>
            <person name="Zhang Y."/>
            <person name="Zimmer A.D."/>
            <person name="Quatrano R.S."/>
            <person name="Mayer K.F.X."/>
            <person name="Goodstein D."/>
            <person name="Casacuberta J.M."/>
            <person name="Vandepoele K."/>
            <person name="Reski R."/>
            <person name="Cuming A.C."/>
            <person name="Tuskan G.A."/>
            <person name="Maumus F."/>
            <person name="Salse J."/>
            <person name="Schmutz J."/>
            <person name="Rensing S.A."/>
        </authorList>
    </citation>
    <scope>NUCLEOTIDE SEQUENCE [LARGE SCALE GENOMIC DNA]</scope>
    <source>
        <strain evidence="2 3">cv. Gransden 2004</strain>
    </source>
</reference>
<name>A0A2K1IY43_PHYPA</name>
<dbReference type="GO" id="GO:0097510">
    <property type="term" value="P:base-excision repair, AP site formation via deaminated base removal"/>
    <property type="evidence" value="ECO:0000318"/>
    <property type="project" value="GO_Central"/>
</dbReference>
<dbReference type="EnsemblPlants" id="Pp3c19_11510V3.1">
    <property type="protein sequence ID" value="Pp3c19_11510V3.1"/>
    <property type="gene ID" value="Pp3c19_11510"/>
</dbReference>
<dbReference type="SUPFAM" id="SSF52141">
    <property type="entry name" value="Uracil-DNA glycosylase-like"/>
    <property type="match status" value="1"/>
</dbReference>
<dbReference type="InParanoid" id="A0A2K1IY43"/>
<dbReference type="InterPro" id="IPR036895">
    <property type="entry name" value="Uracil-DNA_glycosylase-like_sf"/>
</dbReference>
<evidence type="ECO:0000313" key="2">
    <source>
        <dbReference type="EnsemblPlants" id="Pp3c19_11510V3.1"/>
    </source>
</evidence>
<dbReference type="Proteomes" id="UP000006727">
    <property type="component" value="Chromosome 19"/>
</dbReference>
<dbReference type="Gene3D" id="3.40.470.10">
    <property type="entry name" value="Uracil-DNA glycosylase-like domain"/>
    <property type="match status" value="1"/>
</dbReference>
<reference evidence="2" key="3">
    <citation type="submission" date="2020-12" db="UniProtKB">
        <authorList>
            <consortium name="EnsemblPlants"/>
        </authorList>
    </citation>
    <scope>IDENTIFICATION</scope>
</reference>